<gene>
    <name evidence="2" type="ORF">BWY43_00585</name>
</gene>
<proteinExistence type="predicted"/>
<reference evidence="2" key="1">
    <citation type="submission" date="2017-02" db="EMBL/GenBank/DDBJ databases">
        <title>Delving into the versatile metabolic prowess of the omnipresent phylum Bacteroidetes.</title>
        <authorList>
            <person name="Nobu M.K."/>
            <person name="Mei R."/>
            <person name="Narihiro T."/>
            <person name="Kuroda K."/>
            <person name="Liu W.-T."/>
        </authorList>
    </citation>
    <scope>NUCLEOTIDE SEQUENCE</scope>
    <source>
        <strain evidence="2">ADurb.Bin280</strain>
    </source>
</reference>
<protein>
    <submittedName>
        <fullName evidence="2">Uncharacterized protein</fullName>
    </submittedName>
</protein>
<keyword evidence="1" id="KW-1133">Transmembrane helix</keyword>
<evidence type="ECO:0000256" key="1">
    <source>
        <dbReference type="SAM" id="Phobius"/>
    </source>
</evidence>
<name>A0A1V5SCN4_9BACT</name>
<dbReference type="EMBL" id="MWBO01000040">
    <property type="protein sequence ID" value="OQA52245.1"/>
    <property type="molecule type" value="Genomic_DNA"/>
</dbReference>
<keyword evidence="1" id="KW-0472">Membrane</keyword>
<dbReference type="AlphaFoldDB" id="A0A1V5SCN4"/>
<sequence>MIRRRLIEKQVGDYLFDIDEIHELIAKGKNKFAKVKVGIIHVFSGTVSTFIRKQKRRIKDYGYYNKLGVRKYPWNKLNKAGFVKFVIFSVLWLPTFVEASMGYIKKPDRAWFFHPLACWLTLWVYGWGKIGQTLFGAKELNRANWKQS</sequence>
<evidence type="ECO:0000313" key="2">
    <source>
        <dbReference type="EMBL" id="OQA52245.1"/>
    </source>
</evidence>
<dbReference type="Proteomes" id="UP000485367">
    <property type="component" value="Unassembled WGS sequence"/>
</dbReference>
<keyword evidence="1" id="KW-0812">Transmembrane</keyword>
<accession>A0A1V5SCN4</accession>
<organism evidence="2">
    <name type="scientific">candidate division WS2 bacterium ADurb.Bin280</name>
    <dbReference type="NCBI Taxonomy" id="1852829"/>
    <lineage>
        <taxon>Bacteria</taxon>
        <taxon>candidate division WS2</taxon>
    </lineage>
</organism>
<feature type="transmembrane region" description="Helical" evidence="1">
    <location>
        <begin position="110"/>
        <end position="128"/>
    </location>
</feature>
<comment type="caution">
    <text evidence="2">The sequence shown here is derived from an EMBL/GenBank/DDBJ whole genome shotgun (WGS) entry which is preliminary data.</text>
</comment>
<feature type="transmembrane region" description="Helical" evidence="1">
    <location>
        <begin position="81"/>
        <end position="104"/>
    </location>
</feature>